<organism evidence="1 2">
    <name type="scientific">Peronosclerospora sorghi</name>
    <dbReference type="NCBI Taxonomy" id="230839"/>
    <lineage>
        <taxon>Eukaryota</taxon>
        <taxon>Sar</taxon>
        <taxon>Stramenopiles</taxon>
        <taxon>Oomycota</taxon>
        <taxon>Peronosporomycetes</taxon>
        <taxon>Peronosporales</taxon>
        <taxon>Peronosporaceae</taxon>
        <taxon>Peronosclerospora</taxon>
    </lineage>
</organism>
<name>A0ACC0WVS0_9STRA</name>
<protein>
    <submittedName>
        <fullName evidence="1">Uncharacterized protein</fullName>
    </submittedName>
</protein>
<dbReference type="Proteomes" id="UP001163321">
    <property type="component" value="Chromosome 1"/>
</dbReference>
<evidence type="ECO:0000313" key="2">
    <source>
        <dbReference type="Proteomes" id="UP001163321"/>
    </source>
</evidence>
<reference evidence="1 2" key="1">
    <citation type="journal article" date="2022" name="bioRxiv">
        <title>The genome of the oomycete Peronosclerospora sorghi, a cosmopolitan pathogen of maize and sorghum, is inflated with dispersed pseudogenes.</title>
        <authorList>
            <person name="Fletcher K."/>
            <person name="Martin F."/>
            <person name="Isakeit T."/>
            <person name="Cavanaugh K."/>
            <person name="Magill C."/>
            <person name="Michelmore R."/>
        </authorList>
    </citation>
    <scope>NUCLEOTIDE SEQUENCE [LARGE SCALE GENOMIC DNA]</scope>
    <source>
        <strain evidence="1">P6</strain>
    </source>
</reference>
<evidence type="ECO:0000313" key="1">
    <source>
        <dbReference type="EMBL" id="KAI9921948.1"/>
    </source>
</evidence>
<dbReference type="EMBL" id="CM047580">
    <property type="protein sequence ID" value="KAI9921948.1"/>
    <property type="molecule type" value="Genomic_DNA"/>
</dbReference>
<sequence>MNNFDKWGVIPASVLLGPYMPEPITSEAHSWSFKGLRLPRIRNHDFNRLLHTLPLITTYPAAALNIEPAPDWDKLWKCAGNTNTTLPKSLALTVAPEQKQSNIFFVNVWTELFTAIALYLESPVRWKGIAYLQDLAFASGSLEHLVIETSYAFFISYGQQHYTQSGSIEIIEFSNTFSLQHLISAAG</sequence>
<comment type="caution">
    <text evidence="1">The sequence shown here is derived from an EMBL/GenBank/DDBJ whole genome shotgun (WGS) entry which is preliminary data.</text>
</comment>
<keyword evidence="2" id="KW-1185">Reference proteome</keyword>
<gene>
    <name evidence="1" type="ORF">PsorP6_000240</name>
</gene>
<accession>A0ACC0WVS0</accession>
<proteinExistence type="predicted"/>